<evidence type="ECO:0000256" key="10">
    <source>
        <dbReference type="ARBA" id="ARBA00022786"/>
    </source>
</evidence>
<dbReference type="PROSITE" id="PS50089">
    <property type="entry name" value="ZF_RING_2"/>
    <property type="match status" value="1"/>
</dbReference>
<evidence type="ECO:0000256" key="1">
    <source>
        <dbReference type="ARBA" id="ARBA00000900"/>
    </source>
</evidence>
<comment type="caution">
    <text evidence="17">The sequence shown here is derived from an EMBL/GenBank/DDBJ whole genome shotgun (WGS) entry which is preliminary data.</text>
</comment>
<evidence type="ECO:0000256" key="11">
    <source>
        <dbReference type="ARBA" id="ARBA00023136"/>
    </source>
</evidence>
<evidence type="ECO:0000256" key="4">
    <source>
        <dbReference type="ARBA" id="ARBA00004371"/>
    </source>
</evidence>
<dbReference type="GO" id="GO:0070936">
    <property type="term" value="P:protein K48-linked ubiquitination"/>
    <property type="evidence" value="ECO:0007669"/>
    <property type="project" value="TreeGrafter"/>
</dbReference>
<evidence type="ECO:0000256" key="13">
    <source>
        <dbReference type="ARBA" id="ARBA00023288"/>
    </source>
</evidence>
<keyword evidence="12" id="KW-0458">Lysosome</keyword>
<dbReference type="SUPFAM" id="SSF57850">
    <property type="entry name" value="RING/U-box"/>
    <property type="match status" value="1"/>
</dbReference>
<dbReference type="EMBL" id="MU006092">
    <property type="protein sequence ID" value="KAF2840974.1"/>
    <property type="molecule type" value="Genomic_DNA"/>
</dbReference>
<sequence length="97" mass="10963">SSVPSHVSDPDTPGIGRPEGSRPRRATTSRMLTYTATEKDCVDEDGQAQECVFCLEDFEQGDEMGRLECFCKFHKTCIRKWWDIKGVGSCPTHQLHE</sequence>
<proteinExistence type="predicted"/>
<keyword evidence="14" id="KW-0863">Zinc-finger</keyword>
<dbReference type="InterPro" id="IPR013083">
    <property type="entry name" value="Znf_RING/FYVE/PHD"/>
</dbReference>
<dbReference type="AlphaFoldDB" id="A0A9P4VUU6"/>
<feature type="domain" description="RING-type" evidence="16">
    <location>
        <begin position="51"/>
        <end position="94"/>
    </location>
</feature>
<dbReference type="EC" id="2.3.2.27" evidence="6"/>
<keyword evidence="14" id="KW-0479">Metal-binding</keyword>
<dbReference type="Proteomes" id="UP000799429">
    <property type="component" value="Unassembled WGS sequence"/>
</dbReference>
<dbReference type="PANTHER" id="PTHR46661:SF4">
    <property type="entry name" value="RING-TYPE DOMAIN-CONTAINING PROTEIN"/>
    <property type="match status" value="1"/>
</dbReference>
<evidence type="ECO:0000256" key="5">
    <source>
        <dbReference type="ARBA" id="ARBA00004906"/>
    </source>
</evidence>
<gene>
    <name evidence="17" type="ORF">M501DRAFT_907772</name>
</gene>
<dbReference type="PANTHER" id="PTHR46661">
    <property type="entry name" value="E3 UBIQUITIN-PROTEIN LIGASE ZNRF1-LIKE PROTEIN"/>
    <property type="match status" value="1"/>
</dbReference>
<dbReference type="GO" id="GO:0005768">
    <property type="term" value="C:endosome"/>
    <property type="evidence" value="ECO:0007669"/>
    <property type="project" value="UniProtKB-SubCell"/>
</dbReference>
<evidence type="ECO:0000256" key="3">
    <source>
        <dbReference type="ARBA" id="ARBA00004177"/>
    </source>
</evidence>
<dbReference type="OrthoDB" id="660555at2759"/>
<comment type="pathway">
    <text evidence="5">Protein modification; protein ubiquitination.</text>
</comment>
<dbReference type="GO" id="GO:0016020">
    <property type="term" value="C:membrane"/>
    <property type="evidence" value="ECO:0007669"/>
    <property type="project" value="UniProtKB-SubCell"/>
</dbReference>
<evidence type="ECO:0000256" key="2">
    <source>
        <dbReference type="ARBA" id="ARBA00004170"/>
    </source>
</evidence>
<name>A0A9P4VUU6_9PEZI</name>
<keyword evidence="7" id="KW-0808">Transferase</keyword>
<evidence type="ECO:0000256" key="12">
    <source>
        <dbReference type="ARBA" id="ARBA00023228"/>
    </source>
</evidence>
<dbReference type="InterPro" id="IPR001841">
    <property type="entry name" value="Znf_RING"/>
</dbReference>
<dbReference type="Pfam" id="PF13639">
    <property type="entry name" value="zf-RING_2"/>
    <property type="match status" value="1"/>
</dbReference>
<reference evidence="17" key="1">
    <citation type="journal article" date="2020" name="Stud. Mycol.">
        <title>101 Dothideomycetes genomes: a test case for predicting lifestyles and emergence of pathogens.</title>
        <authorList>
            <person name="Haridas S."/>
            <person name="Albert R."/>
            <person name="Binder M."/>
            <person name="Bloem J."/>
            <person name="Labutti K."/>
            <person name="Salamov A."/>
            <person name="Andreopoulos B."/>
            <person name="Baker S."/>
            <person name="Barry K."/>
            <person name="Bills G."/>
            <person name="Bluhm B."/>
            <person name="Cannon C."/>
            <person name="Castanera R."/>
            <person name="Culley D."/>
            <person name="Daum C."/>
            <person name="Ezra D."/>
            <person name="Gonzalez J."/>
            <person name="Henrissat B."/>
            <person name="Kuo A."/>
            <person name="Liang C."/>
            <person name="Lipzen A."/>
            <person name="Lutzoni F."/>
            <person name="Magnuson J."/>
            <person name="Mondo S."/>
            <person name="Nolan M."/>
            <person name="Ohm R."/>
            <person name="Pangilinan J."/>
            <person name="Park H.-J."/>
            <person name="Ramirez L."/>
            <person name="Alfaro M."/>
            <person name="Sun H."/>
            <person name="Tritt A."/>
            <person name="Yoshinaga Y."/>
            <person name="Zwiers L.-H."/>
            <person name="Turgeon B."/>
            <person name="Goodwin S."/>
            <person name="Spatafora J."/>
            <person name="Crous P."/>
            <person name="Grigoriev I."/>
        </authorList>
    </citation>
    <scope>NUCLEOTIDE SEQUENCE</scope>
    <source>
        <strain evidence="17">CBS 101060</strain>
    </source>
</reference>
<evidence type="ECO:0000256" key="9">
    <source>
        <dbReference type="ARBA" id="ARBA00022753"/>
    </source>
</evidence>
<evidence type="ECO:0000259" key="16">
    <source>
        <dbReference type="PROSITE" id="PS50089"/>
    </source>
</evidence>
<accession>A0A9P4VUU6</accession>
<feature type="region of interest" description="Disordered" evidence="15">
    <location>
        <begin position="1"/>
        <end position="29"/>
    </location>
</feature>
<keyword evidence="18" id="KW-1185">Reference proteome</keyword>
<dbReference type="InterPro" id="IPR051878">
    <property type="entry name" value="ZNRF_ubiq-protein_ligase"/>
</dbReference>
<keyword evidence="9" id="KW-0967">Endosome</keyword>
<protein>
    <recommendedName>
        <fullName evidence="6">RING-type E3 ubiquitin transferase</fullName>
        <ecNumber evidence="6">2.3.2.27</ecNumber>
    </recommendedName>
</protein>
<dbReference type="GO" id="GO:0043161">
    <property type="term" value="P:proteasome-mediated ubiquitin-dependent protein catabolic process"/>
    <property type="evidence" value="ECO:0007669"/>
    <property type="project" value="TreeGrafter"/>
</dbReference>
<evidence type="ECO:0000256" key="14">
    <source>
        <dbReference type="PROSITE-ProRule" id="PRU00175"/>
    </source>
</evidence>
<evidence type="ECO:0000256" key="8">
    <source>
        <dbReference type="ARBA" id="ARBA00022707"/>
    </source>
</evidence>
<keyword evidence="8" id="KW-0519">Myristate</keyword>
<evidence type="ECO:0000313" key="18">
    <source>
        <dbReference type="Proteomes" id="UP000799429"/>
    </source>
</evidence>
<evidence type="ECO:0000256" key="6">
    <source>
        <dbReference type="ARBA" id="ARBA00012483"/>
    </source>
</evidence>
<comment type="catalytic activity">
    <reaction evidence="1">
        <text>S-ubiquitinyl-[E2 ubiquitin-conjugating enzyme]-L-cysteine + [acceptor protein]-L-lysine = [E2 ubiquitin-conjugating enzyme]-L-cysteine + N(6)-ubiquitinyl-[acceptor protein]-L-lysine.</text>
        <dbReference type="EC" id="2.3.2.27"/>
    </reaction>
</comment>
<feature type="non-terminal residue" evidence="17">
    <location>
        <position position="1"/>
    </location>
</feature>
<keyword evidence="13" id="KW-0449">Lipoprotein</keyword>
<evidence type="ECO:0000256" key="15">
    <source>
        <dbReference type="SAM" id="MobiDB-lite"/>
    </source>
</evidence>
<keyword evidence="11" id="KW-0472">Membrane</keyword>
<organism evidence="17 18">
    <name type="scientific">Patellaria atrata CBS 101060</name>
    <dbReference type="NCBI Taxonomy" id="1346257"/>
    <lineage>
        <taxon>Eukaryota</taxon>
        <taxon>Fungi</taxon>
        <taxon>Dikarya</taxon>
        <taxon>Ascomycota</taxon>
        <taxon>Pezizomycotina</taxon>
        <taxon>Dothideomycetes</taxon>
        <taxon>Dothideomycetes incertae sedis</taxon>
        <taxon>Patellariales</taxon>
        <taxon>Patellariaceae</taxon>
        <taxon>Patellaria</taxon>
    </lineage>
</organism>
<keyword evidence="14" id="KW-0862">Zinc</keyword>
<evidence type="ECO:0000313" key="17">
    <source>
        <dbReference type="EMBL" id="KAF2840974.1"/>
    </source>
</evidence>
<dbReference type="Gene3D" id="3.30.40.10">
    <property type="entry name" value="Zinc/RING finger domain, C3HC4 (zinc finger)"/>
    <property type="match status" value="1"/>
</dbReference>
<dbReference type="GO" id="GO:0061630">
    <property type="term" value="F:ubiquitin protein ligase activity"/>
    <property type="evidence" value="ECO:0007669"/>
    <property type="project" value="UniProtKB-EC"/>
</dbReference>
<keyword evidence="10" id="KW-0833">Ubl conjugation pathway</keyword>
<feature type="non-terminal residue" evidence="17">
    <location>
        <position position="97"/>
    </location>
</feature>
<dbReference type="GO" id="GO:0008270">
    <property type="term" value="F:zinc ion binding"/>
    <property type="evidence" value="ECO:0007669"/>
    <property type="project" value="UniProtKB-KW"/>
</dbReference>
<evidence type="ECO:0000256" key="7">
    <source>
        <dbReference type="ARBA" id="ARBA00022679"/>
    </source>
</evidence>
<comment type="subcellular location">
    <subcellularLocation>
        <location evidence="3">Endosome</location>
    </subcellularLocation>
    <subcellularLocation>
        <location evidence="4">Lysosome</location>
    </subcellularLocation>
    <subcellularLocation>
        <location evidence="2">Membrane</location>
        <topology evidence="2">Peripheral membrane protein</topology>
    </subcellularLocation>
</comment>